<dbReference type="GO" id="GO:0003677">
    <property type="term" value="F:DNA binding"/>
    <property type="evidence" value="ECO:0007669"/>
    <property type="project" value="UniProtKB-KW"/>
</dbReference>
<gene>
    <name evidence="5" type="primary">yusO_5</name>
    <name evidence="5" type="ORF">GALL_132190</name>
</gene>
<evidence type="ECO:0000259" key="4">
    <source>
        <dbReference type="PROSITE" id="PS50995"/>
    </source>
</evidence>
<dbReference type="AlphaFoldDB" id="A0A1J5SKB1"/>
<dbReference type="PROSITE" id="PS01117">
    <property type="entry name" value="HTH_MARR_1"/>
    <property type="match status" value="1"/>
</dbReference>
<dbReference type="SMART" id="SM00347">
    <property type="entry name" value="HTH_MARR"/>
    <property type="match status" value="1"/>
</dbReference>
<reference evidence="5" key="1">
    <citation type="submission" date="2016-10" db="EMBL/GenBank/DDBJ databases">
        <title>Sequence of Gallionella enrichment culture.</title>
        <authorList>
            <person name="Poehlein A."/>
            <person name="Muehling M."/>
            <person name="Daniel R."/>
        </authorList>
    </citation>
    <scope>NUCLEOTIDE SEQUENCE</scope>
</reference>
<accession>A0A1J5SKB1</accession>
<evidence type="ECO:0000256" key="1">
    <source>
        <dbReference type="ARBA" id="ARBA00023015"/>
    </source>
</evidence>
<evidence type="ECO:0000313" key="5">
    <source>
        <dbReference type="EMBL" id="OIR04549.1"/>
    </source>
</evidence>
<dbReference type="InterPro" id="IPR023187">
    <property type="entry name" value="Tscrpt_reg_MarR-type_CS"/>
</dbReference>
<protein>
    <submittedName>
        <fullName evidence="5">Putative HTH-type transcriptional regulator YusO</fullName>
    </submittedName>
</protein>
<feature type="domain" description="HTH marR-type" evidence="4">
    <location>
        <begin position="17"/>
        <end position="146"/>
    </location>
</feature>
<keyword evidence="3" id="KW-0804">Transcription</keyword>
<dbReference type="PANTHER" id="PTHR42756">
    <property type="entry name" value="TRANSCRIPTIONAL REGULATOR, MARR"/>
    <property type="match status" value="1"/>
</dbReference>
<dbReference type="InterPro" id="IPR036390">
    <property type="entry name" value="WH_DNA-bd_sf"/>
</dbReference>
<dbReference type="PROSITE" id="PS50995">
    <property type="entry name" value="HTH_MARR_2"/>
    <property type="match status" value="1"/>
</dbReference>
<keyword evidence="2" id="KW-0238">DNA-binding</keyword>
<comment type="caution">
    <text evidence="5">The sequence shown here is derived from an EMBL/GenBank/DDBJ whole genome shotgun (WGS) entry which is preliminary data.</text>
</comment>
<dbReference type="SUPFAM" id="SSF46785">
    <property type="entry name" value="Winged helix' DNA-binding domain"/>
    <property type="match status" value="1"/>
</dbReference>
<organism evidence="5">
    <name type="scientific">mine drainage metagenome</name>
    <dbReference type="NCBI Taxonomy" id="410659"/>
    <lineage>
        <taxon>unclassified sequences</taxon>
        <taxon>metagenomes</taxon>
        <taxon>ecological metagenomes</taxon>
    </lineage>
</organism>
<dbReference type="Gene3D" id="1.10.10.10">
    <property type="entry name" value="Winged helix-like DNA-binding domain superfamily/Winged helix DNA-binding domain"/>
    <property type="match status" value="1"/>
</dbReference>
<keyword evidence="1" id="KW-0805">Transcription regulation</keyword>
<evidence type="ECO:0000256" key="2">
    <source>
        <dbReference type="ARBA" id="ARBA00023125"/>
    </source>
</evidence>
<dbReference type="GO" id="GO:0003700">
    <property type="term" value="F:DNA-binding transcription factor activity"/>
    <property type="evidence" value="ECO:0007669"/>
    <property type="project" value="InterPro"/>
</dbReference>
<dbReference type="InterPro" id="IPR000835">
    <property type="entry name" value="HTH_MarR-typ"/>
</dbReference>
<dbReference type="Pfam" id="PF01047">
    <property type="entry name" value="MarR"/>
    <property type="match status" value="1"/>
</dbReference>
<evidence type="ECO:0000256" key="3">
    <source>
        <dbReference type="ARBA" id="ARBA00023163"/>
    </source>
</evidence>
<sequence length="163" mass="17798">MSIDNPPIDSKAAALETLKLFRIIFKSANRHFHEVEKKVGIGGASLWALAEILETDNLTVSALAKAMSVHQSTASNLIEKLEVSGYVIRIRSLEDRRVVHLALTDLGREVLSKAPPPYRGILPDALMCMDPASLSTLNGHLTELIVGMEVEHDSSAFEPLGRT</sequence>
<dbReference type="PRINTS" id="PR00598">
    <property type="entry name" value="HTHMARR"/>
</dbReference>
<dbReference type="EMBL" id="MLJW01000056">
    <property type="protein sequence ID" value="OIR04549.1"/>
    <property type="molecule type" value="Genomic_DNA"/>
</dbReference>
<dbReference type="InterPro" id="IPR036388">
    <property type="entry name" value="WH-like_DNA-bd_sf"/>
</dbReference>
<name>A0A1J5SKB1_9ZZZZ</name>
<proteinExistence type="predicted"/>
<dbReference type="PANTHER" id="PTHR42756:SF1">
    <property type="entry name" value="TRANSCRIPTIONAL REPRESSOR OF EMRAB OPERON"/>
    <property type="match status" value="1"/>
</dbReference>